<dbReference type="Pfam" id="PF24246">
    <property type="entry name" value="SH3b_T"/>
    <property type="match status" value="1"/>
</dbReference>
<dbReference type="InterPro" id="IPR057505">
    <property type="entry name" value="SH3b_T_C"/>
</dbReference>
<evidence type="ECO:0000256" key="1">
    <source>
        <dbReference type="ARBA" id="ARBA00001561"/>
    </source>
</evidence>
<accession>A0A077UDZ6</accession>
<name>A0A077UDZ6_9STAP</name>
<keyword evidence="3 6" id="KW-0378">Hydrolase</keyword>
<dbReference type="GO" id="GO:0071555">
    <property type="term" value="P:cell wall organization"/>
    <property type="evidence" value="ECO:0007669"/>
    <property type="project" value="UniProtKB-KW"/>
</dbReference>
<keyword evidence="4" id="KW-0961">Cell wall biogenesis/degradation</keyword>
<dbReference type="RefSeq" id="WP_047528793.1">
    <property type="nucleotide sequence ID" value="NZ_CCEH01000001.1"/>
</dbReference>
<dbReference type="Gene3D" id="3.40.80.10">
    <property type="entry name" value="Peptidoglycan recognition protein-like"/>
    <property type="match status" value="1"/>
</dbReference>
<organism evidence="6 7">
    <name type="scientific">Staphylococcus schweitzeri</name>
    <dbReference type="NCBI Taxonomy" id="1654388"/>
    <lineage>
        <taxon>Bacteria</taxon>
        <taxon>Bacillati</taxon>
        <taxon>Bacillota</taxon>
        <taxon>Bacilli</taxon>
        <taxon>Bacillales</taxon>
        <taxon>Staphylococcaceae</taxon>
        <taxon>Staphylococcus</taxon>
    </lineage>
</organism>
<proteinExistence type="predicted"/>
<evidence type="ECO:0000256" key="3">
    <source>
        <dbReference type="ARBA" id="ARBA00022801"/>
    </source>
</evidence>
<dbReference type="Proteomes" id="UP000044616">
    <property type="component" value="Unassembled WGS sequence"/>
</dbReference>
<dbReference type="GO" id="GO:0008745">
    <property type="term" value="F:N-acetylmuramoyl-L-alanine amidase activity"/>
    <property type="evidence" value="ECO:0007669"/>
    <property type="project" value="UniProtKB-EC"/>
</dbReference>
<dbReference type="SUPFAM" id="SSF55846">
    <property type="entry name" value="N-acetylmuramoyl-L-alanine amidase-like"/>
    <property type="match status" value="1"/>
</dbReference>
<gene>
    <name evidence="6" type="primary">cwlA</name>
    <name evidence="6" type="ORF">ERS140147_00031</name>
</gene>
<dbReference type="InterPro" id="IPR002502">
    <property type="entry name" value="Amidase_domain"/>
</dbReference>
<dbReference type="GO" id="GO:0009253">
    <property type="term" value="P:peptidoglycan catabolic process"/>
    <property type="evidence" value="ECO:0007669"/>
    <property type="project" value="InterPro"/>
</dbReference>
<evidence type="ECO:0000259" key="5">
    <source>
        <dbReference type="SMART" id="SM00644"/>
    </source>
</evidence>
<dbReference type="InterPro" id="IPR036505">
    <property type="entry name" value="Amidase/PGRP_sf"/>
</dbReference>
<dbReference type="EMBL" id="CCEH01000001">
    <property type="protein sequence ID" value="CDR26500.1"/>
    <property type="molecule type" value="Genomic_DNA"/>
</dbReference>
<evidence type="ECO:0000256" key="4">
    <source>
        <dbReference type="ARBA" id="ARBA00023316"/>
    </source>
</evidence>
<comment type="catalytic activity">
    <reaction evidence="1">
        <text>Hydrolyzes the link between N-acetylmuramoyl residues and L-amino acid residues in certain cell-wall glycopeptides.</text>
        <dbReference type="EC" id="3.5.1.28"/>
    </reaction>
</comment>
<evidence type="ECO:0000313" key="6">
    <source>
        <dbReference type="EMBL" id="CDR26500.1"/>
    </source>
</evidence>
<dbReference type="AlphaFoldDB" id="A0A077UDZ6"/>
<evidence type="ECO:0000256" key="2">
    <source>
        <dbReference type="ARBA" id="ARBA00011901"/>
    </source>
</evidence>
<reference evidence="6 7" key="1">
    <citation type="submission" date="2014-05" db="EMBL/GenBank/DDBJ databases">
        <authorList>
            <person name="Aslett A.Martin."/>
            <person name="De Silva Nishadi"/>
        </authorList>
    </citation>
    <scope>NUCLEOTIDE SEQUENCE [LARGE SCALE GENOMIC DNA]</scope>
</reference>
<dbReference type="PANTHER" id="PTHR30417:SF1">
    <property type="entry name" value="N-ACETYLMURAMOYL-L-ALANINE AMIDASE AMID"/>
    <property type="match status" value="1"/>
</dbReference>
<dbReference type="GO" id="GO:0009254">
    <property type="term" value="P:peptidoglycan turnover"/>
    <property type="evidence" value="ECO:0007669"/>
    <property type="project" value="TreeGrafter"/>
</dbReference>
<dbReference type="PANTHER" id="PTHR30417">
    <property type="entry name" value="N-ACETYLMURAMOYL-L-ALANINE AMIDASE AMID"/>
    <property type="match status" value="1"/>
</dbReference>
<dbReference type="CDD" id="cd06583">
    <property type="entry name" value="PGRP"/>
    <property type="match status" value="1"/>
</dbReference>
<sequence length="306" mass="34974">MAKSYLGNWNGVDVYTDFIPYGTRRTGQALDTGKPIFAVYHDTGNPGSTAQQNVNYYKSTYLQDWASTASAHFFVDDKECIICVPLDEKAWHVLYDTPTDNYYFGDDANDAAFGGELCYFEDDRERSLKALDNFARVFATLVDSWGIDHWHKCPGHQDIQADKRDPGNALQACGYARDDIEVIDNLVQRYIDGVDEVDTNEVGNQPSDDDIVEKKPVGCQRIKVWSEEPYYRGIIKYDASLRQRAGNSFDNYSFAYEKDVLEAGSVVYIYEEIQDPQGNIWCRTYSPSNNGWVHKHTIEVDEEYKD</sequence>
<dbReference type="SMART" id="SM00644">
    <property type="entry name" value="Ami_2"/>
    <property type="match status" value="1"/>
</dbReference>
<feature type="domain" description="N-acetylmuramoyl-L-alanine amidase" evidence="5">
    <location>
        <begin position="23"/>
        <end position="167"/>
    </location>
</feature>
<dbReference type="Pfam" id="PF01510">
    <property type="entry name" value="Amidase_2"/>
    <property type="match status" value="1"/>
</dbReference>
<protein>
    <recommendedName>
        <fullName evidence="2">N-acetylmuramoyl-L-alanine amidase</fullName>
        <ecNumber evidence="2">3.5.1.28</ecNumber>
    </recommendedName>
</protein>
<dbReference type="EC" id="3.5.1.28" evidence="2"/>
<evidence type="ECO:0000313" key="7">
    <source>
        <dbReference type="Proteomes" id="UP000044616"/>
    </source>
</evidence>
<dbReference type="InterPro" id="IPR051206">
    <property type="entry name" value="NAMLAA_amidase_2"/>
</dbReference>